<evidence type="ECO:0000259" key="5">
    <source>
        <dbReference type="Pfam" id="PF03865"/>
    </source>
</evidence>
<dbReference type="STRING" id="128403.WA1_06990"/>
<protein>
    <submittedName>
        <fullName evidence="8">Hemolysin activation/secretion protein</fullName>
    </submittedName>
</protein>
<dbReference type="Gene3D" id="2.40.160.50">
    <property type="entry name" value="membrane protein fhac: a member of the omp85/tpsb transporter family"/>
    <property type="match status" value="1"/>
</dbReference>
<dbReference type="PANTHER" id="PTHR34597">
    <property type="entry name" value="SLR1661 PROTEIN"/>
    <property type="match status" value="1"/>
</dbReference>
<dbReference type="Pfam" id="PF07244">
    <property type="entry name" value="POTRA"/>
    <property type="match status" value="1"/>
</dbReference>
<feature type="compositionally biased region" description="Pro residues" evidence="4">
    <location>
        <begin position="72"/>
        <end position="95"/>
    </location>
</feature>
<evidence type="ECO:0000256" key="2">
    <source>
        <dbReference type="ARBA" id="ARBA00022692"/>
    </source>
</evidence>
<dbReference type="Pfam" id="PF08479">
    <property type="entry name" value="POTRA_2"/>
    <property type="match status" value="1"/>
</dbReference>
<proteinExistence type="predicted"/>
<dbReference type="Proteomes" id="UP000076925">
    <property type="component" value="Unassembled WGS sequence"/>
</dbReference>
<keyword evidence="1" id="KW-1134">Transmembrane beta strand</keyword>
<dbReference type="InterPro" id="IPR005565">
    <property type="entry name" value="Hemolysn_activator_HlyB_C"/>
</dbReference>
<name>A0A139WT00_9CYAN</name>
<dbReference type="AlphaFoldDB" id="A0A139WT00"/>
<evidence type="ECO:0000313" key="8">
    <source>
        <dbReference type="EMBL" id="KYC35562.1"/>
    </source>
</evidence>
<evidence type="ECO:0000259" key="7">
    <source>
        <dbReference type="Pfam" id="PF08479"/>
    </source>
</evidence>
<feature type="domain" description="Haemolysin activator HlyB C-terminal" evidence="5">
    <location>
        <begin position="260"/>
        <end position="571"/>
    </location>
</feature>
<feature type="domain" description="POTRA" evidence="6">
    <location>
        <begin position="197"/>
        <end position="252"/>
    </location>
</feature>
<evidence type="ECO:0000256" key="4">
    <source>
        <dbReference type="SAM" id="MobiDB-lite"/>
    </source>
</evidence>
<evidence type="ECO:0000256" key="1">
    <source>
        <dbReference type="ARBA" id="ARBA00022452"/>
    </source>
</evidence>
<dbReference type="GO" id="GO:0046819">
    <property type="term" value="P:protein secretion by the type V secretion system"/>
    <property type="evidence" value="ECO:0007669"/>
    <property type="project" value="TreeGrafter"/>
</dbReference>
<evidence type="ECO:0000259" key="6">
    <source>
        <dbReference type="Pfam" id="PF07244"/>
    </source>
</evidence>
<accession>A0A139WT00</accession>
<evidence type="ECO:0000256" key="3">
    <source>
        <dbReference type="ARBA" id="ARBA00023237"/>
    </source>
</evidence>
<keyword evidence="2" id="KW-0812">Transmembrane</keyword>
<feature type="compositionally biased region" description="Polar residues" evidence="4">
    <location>
        <begin position="52"/>
        <end position="71"/>
    </location>
</feature>
<feature type="region of interest" description="Disordered" evidence="4">
    <location>
        <begin position="47"/>
        <end position="112"/>
    </location>
</feature>
<dbReference type="OrthoDB" id="596066at2"/>
<reference evidence="8 9" key="1">
    <citation type="journal article" date="2013" name="Genome Biol. Evol.">
        <title>Genomes of Stigonematalean cyanobacteria (subsection V) and the evolution of oxygenic photosynthesis from prokaryotes to plastids.</title>
        <authorList>
            <person name="Dagan T."/>
            <person name="Roettger M."/>
            <person name="Stucken K."/>
            <person name="Landan G."/>
            <person name="Koch R."/>
            <person name="Major P."/>
            <person name="Gould S.B."/>
            <person name="Goremykin V.V."/>
            <person name="Rippka R."/>
            <person name="Tandeau de Marsac N."/>
            <person name="Gugger M."/>
            <person name="Lockhart P.J."/>
            <person name="Allen J.F."/>
            <person name="Brune I."/>
            <person name="Maus I."/>
            <person name="Puhler A."/>
            <person name="Martin W.F."/>
        </authorList>
    </citation>
    <scope>NUCLEOTIDE SEQUENCE [LARGE SCALE GENOMIC DNA]</scope>
    <source>
        <strain evidence="8 9">PCC 7110</strain>
    </source>
</reference>
<dbReference type="GO" id="GO:0098046">
    <property type="term" value="C:type V protein secretion system complex"/>
    <property type="evidence" value="ECO:0007669"/>
    <property type="project" value="TreeGrafter"/>
</dbReference>
<gene>
    <name evidence="8" type="ORF">WA1_06990</name>
</gene>
<dbReference type="Pfam" id="PF03865">
    <property type="entry name" value="ShlB"/>
    <property type="match status" value="1"/>
</dbReference>
<feature type="domain" description="Polypeptide-transport-associated ShlB-type" evidence="7">
    <location>
        <begin position="120"/>
        <end position="195"/>
    </location>
</feature>
<dbReference type="InterPro" id="IPR010827">
    <property type="entry name" value="BamA/TamA_POTRA"/>
</dbReference>
<sequence length="612" mass="67549">MSRGKVLSWLKLNLVAGLILKVLITSYACKASAEGLPVERLKETKTLPPPQFETSEPAYSSTVPPTILSQVPPNPITPVPPPPQPIPPPEPPPETPLDITPTTPSPSEIRPDLPGSIRVIRFEFEGNTAFSNQKLSKITAEFINKPITFSKLLEVEAAIAKLYVEEGYINSGAFIPAGQTFLPEGAVIKVQIVEGGVEEIKITGNRRLNPNYIRSRLKLGASQPFNRNRLLKALQLLQLNPLIENISAELSPGSRLEQGVLEVKVVEADSFRTELFVDNARAPSVGSFRRGIRIGEGNVFGFGDRFGAIYTNTDGSNSLDLSYTVPINPRNGTISLAGGFTDTSIVEPPFDQADITGDSFYIDLGFRQPIIQTPNQEFALGFNIVRQQSQTELEGEGFQLSPGADRNGETRISALRFVQEYIQRSSQQVFALRSQFSVGVGWFDATLNNNPPDSRFFSWRGQGQYVRLLARDTLLVLRSDLQLATKALVPLEQFGIGGLQSVRGYRQDRLLVDNGFFTSAEVRLPVLRVQNIQGILQAVPFVDFGIGWNSSDESNSDPDRNTLLGVGLGLQWQMGDKLNARFDYGIPLINTESRDRTLQEKGFYFSVNYSPF</sequence>
<comment type="caution">
    <text evidence="8">The sequence shown here is derived from an EMBL/GenBank/DDBJ whole genome shotgun (WGS) entry which is preliminary data.</text>
</comment>
<dbReference type="RefSeq" id="WP_017747840.1">
    <property type="nucleotide sequence ID" value="NZ_KQ976354.1"/>
</dbReference>
<dbReference type="InterPro" id="IPR013686">
    <property type="entry name" value="Polypept-transport_assoc_ShlB"/>
</dbReference>
<evidence type="ECO:0000313" key="9">
    <source>
        <dbReference type="Proteomes" id="UP000076925"/>
    </source>
</evidence>
<dbReference type="GO" id="GO:0008320">
    <property type="term" value="F:protein transmembrane transporter activity"/>
    <property type="evidence" value="ECO:0007669"/>
    <property type="project" value="TreeGrafter"/>
</dbReference>
<organism evidence="8 9">
    <name type="scientific">Scytonema hofmannii PCC 7110</name>
    <dbReference type="NCBI Taxonomy" id="128403"/>
    <lineage>
        <taxon>Bacteria</taxon>
        <taxon>Bacillati</taxon>
        <taxon>Cyanobacteriota</taxon>
        <taxon>Cyanophyceae</taxon>
        <taxon>Nostocales</taxon>
        <taxon>Scytonemataceae</taxon>
        <taxon>Scytonema</taxon>
    </lineage>
</organism>
<dbReference type="InterPro" id="IPR051544">
    <property type="entry name" value="TPS_OM_transporter"/>
</dbReference>
<keyword evidence="3" id="KW-0998">Cell outer membrane</keyword>
<keyword evidence="9" id="KW-1185">Reference proteome</keyword>
<keyword evidence="1" id="KW-0472">Membrane</keyword>
<dbReference type="EMBL" id="ANNX02000051">
    <property type="protein sequence ID" value="KYC35562.1"/>
    <property type="molecule type" value="Genomic_DNA"/>
</dbReference>
<dbReference type="PANTHER" id="PTHR34597:SF3">
    <property type="entry name" value="OUTER MEMBRANE TRANSPORTER CDIB"/>
    <property type="match status" value="1"/>
</dbReference>
<dbReference type="Gene3D" id="3.10.20.310">
    <property type="entry name" value="membrane protein fhac"/>
    <property type="match status" value="1"/>
</dbReference>